<comment type="caution">
    <text evidence="1">The sequence shown here is derived from an EMBL/GenBank/DDBJ whole genome shotgun (WGS) entry which is preliminary data.</text>
</comment>
<gene>
    <name evidence="1" type="ORF">Tco_0683442</name>
</gene>
<dbReference type="EMBL" id="BQNB010009822">
    <property type="protein sequence ID" value="GJS68877.1"/>
    <property type="molecule type" value="Genomic_DNA"/>
</dbReference>
<sequence length="200" mass="23423">MLRLTARKPETSRMKCRGMLVETAKKIRGDRPEEQLEPRTDGTYASLARSWYLFHWDLRTEIMHGVQSNQNTLYSGLTKMYQYEESYIGWPILIANIDLWSGIKVVRKGQGEVGYKLGASEELKTVELMDVEVKRLKRSRIPLIKVRWNSKRGPEFTWEREDNLRRKPLLFTRSHRRQCCIVSLEVQGSLTGEVINTLCF</sequence>
<accession>A0ABQ4XVQ7</accession>
<dbReference type="Proteomes" id="UP001151760">
    <property type="component" value="Unassembled WGS sequence"/>
</dbReference>
<keyword evidence="2" id="KW-1185">Reference proteome</keyword>
<name>A0ABQ4XVQ7_9ASTR</name>
<protein>
    <recommendedName>
        <fullName evidence="3">Reverse transcriptase domain-containing protein</fullName>
    </recommendedName>
</protein>
<reference evidence="1" key="1">
    <citation type="journal article" date="2022" name="Int. J. Mol. Sci.">
        <title>Draft Genome of Tanacetum Coccineum: Genomic Comparison of Closely Related Tanacetum-Family Plants.</title>
        <authorList>
            <person name="Yamashiro T."/>
            <person name="Shiraishi A."/>
            <person name="Nakayama K."/>
            <person name="Satake H."/>
        </authorList>
    </citation>
    <scope>NUCLEOTIDE SEQUENCE</scope>
</reference>
<evidence type="ECO:0000313" key="2">
    <source>
        <dbReference type="Proteomes" id="UP001151760"/>
    </source>
</evidence>
<evidence type="ECO:0008006" key="3">
    <source>
        <dbReference type="Google" id="ProtNLM"/>
    </source>
</evidence>
<reference evidence="1" key="2">
    <citation type="submission" date="2022-01" db="EMBL/GenBank/DDBJ databases">
        <authorList>
            <person name="Yamashiro T."/>
            <person name="Shiraishi A."/>
            <person name="Satake H."/>
            <person name="Nakayama K."/>
        </authorList>
    </citation>
    <scope>NUCLEOTIDE SEQUENCE</scope>
</reference>
<organism evidence="1 2">
    <name type="scientific">Tanacetum coccineum</name>
    <dbReference type="NCBI Taxonomy" id="301880"/>
    <lineage>
        <taxon>Eukaryota</taxon>
        <taxon>Viridiplantae</taxon>
        <taxon>Streptophyta</taxon>
        <taxon>Embryophyta</taxon>
        <taxon>Tracheophyta</taxon>
        <taxon>Spermatophyta</taxon>
        <taxon>Magnoliopsida</taxon>
        <taxon>eudicotyledons</taxon>
        <taxon>Gunneridae</taxon>
        <taxon>Pentapetalae</taxon>
        <taxon>asterids</taxon>
        <taxon>campanulids</taxon>
        <taxon>Asterales</taxon>
        <taxon>Asteraceae</taxon>
        <taxon>Asteroideae</taxon>
        <taxon>Anthemideae</taxon>
        <taxon>Anthemidinae</taxon>
        <taxon>Tanacetum</taxon>
    </lineage>
</organism>
<evidence type="ECO:0000313" key="1">
    <source>
        <dbReference type="EMBL" id="GJS68877.1"/>
    </source>
</evidence>
<proteinExistence type="predicted"/>